<evidence type="ECO:0000313" key="6">
    <source>
        <dbReference type="Proteomes" id="UP000001058"/>
    </source>
</evidence>
<dbReference type="PANTHER" id="PTHR15454">
    <property type="entry name" value="NISCHARIN RELATED"/>
    <property type="match status" value="1"/>
</dbReference>
<reference evidence="5 6" key="1">
    <citation type="journal article" date="2010" name="Science">
        <title>Genomic analysis of organismal complexity in the multicellular green alga Volvox carteri.</title>
        <authorList>
            <person name="Prochnik S.E."/>
            <person name="Umen J."/>
            <person name="Nedelcu A.M."/>
            <person name="Hallmann A."/>
            <person name="Miller S.M."/>
            <person name="Nishii I."/>
            <person name="Ferris P."/>
            <person name="Kuo A."/>
            <person name="Mitros T."/>
            <person name="Fritz-Laylin L.K."/>
            <person name="Hellsten U."/>
            <person name="Chapman J."/>
            <person name="Simakov O."/>
            <person name="Rensing S.A."/>
            <person name="Terry A."/>
            <person name="Pangilinan J."/>
            <person name="Kapitonov V."/>
            <person name="Jurka J."/>
            <person name="Salamov A."/>
            <person name="Shapiro H."/>
            <person name="Schmutz J."/>
            <person name="Grimwood J."/>
            <person name="Lindquist E."/>
            <person name="Lucas S."/>
            <person name="Grigoriev I.V."/>
            <person name="Schmitt R."/>
            <person name="Kirk D."/>
            <person name="Rokhsar D.S."/>
        </authorList>
    </citation>
    <scope>NUCLEOTIDE SEQUENCE [LARGE SCALE GENOMIC DNA]</scope>
    <source>
        <strain evidence="6">f. Nagariensis / Eve</strain>
    </source>
</reference>
<dbReference type="EMBL" id="GL378326">
    <property type="protein sequence ID" value="EFJ51748.1"/>
    <property type="molecule type" value="Genomic_DNA"/>
</dbReference>
<dbReference type="Pfam" id="PF13855">
    <property type="entry name" value="LRR_8"/>
    <property type="match status" value="1"/>
</dbReference>
<comment type="subcellular location">
    <subcellularLocation>
        <location evidence="1">Cytoplasm</location>
        <location evidence="1">Cytoskeleton</location>
        <location evidence="1">Cilium axoneme</location>
    </subcellularLocation>
</comment>
<dbReference type="eggNOG" id="KOG0531">
    <property type="taxonomic scope" value="Eukaryota"/>
</dbReference>
<evidence type="ECO:0000256" key="2">
    <source>
        <dbReference type="ARBA" id="ARBA00022614"/>
    </source>
</evidence>
<dbReference type="STRING" id="3068.D8TLK0"/>
<dbReference type="AlphaFoldDB" id="D8TLK0"/>
<keyword evidence="2" id="KW-0433">Leucine-rich repeat</keyword>
<feature type="region of interest" description="Disordered" evidence="4">
    <location>
        <begin position="220"/>
        <end position="305"/>
    </location>
</feature>
<sequence>MNISATVLDPDKGDSLSFIGQGLLSIGQVPELHRLTGLRRLCLHGNNITRIDGVQGLTNLVELNLSSNAVSSLDPGSLRCLTRLTLLNLASNRLQAVQGLDGLANLEQLNLSYNYITSIAGLTALQGPQCKLRQLNLKHNQLHNLQAFSVLVGCISLRSLQVVGNPVCQLPNYMQALATVLAHVTQLDSVSSADALAAPYDVQAAQQYAAVRLQSFEPVPPVQPAPAPSAPPPLVQVQQRTRPTAHPTQSPDWQAKPPVDTVGRYDNSLQQLRPGTQQYQQQPASPPRVGPYSQTHPPGPTTAPQNLQFALSVERSSVVPAATSSLLQIHSRAPGNRQLRHPGGVGGGTSGTLSEVHEEEQLLQQGDRDGSRTTVDVLPAPDQLQTLASVRQQSSQPQQRVVKVLHSDAAAQTSEYTPLVRRLQVEAVEMRQQLSKLADELERRNAAEESLRAAMQEAITAAQEDAHRRVEDGFREASFAVSKALQELESARHAAAESQQRIAGHLRGEEEQRVRCVGLEKDVARLREELQRLNQQLLGQQQAAAAALDDERRRAAAAEAAAREQLATAQAAAADLPVLRAAMAAAEQKVAGLEAALQQSSSVTVSMTAKIAQTMADANAQIDVLKARLSTAEQQLAEHQRKDVEARAEINTLTAALQAARLQQEKDLEAAARQHEEALRAAVEKERAAAEERGKGAAALQAQQERAGLQEQIAFLKVQLQFALKESDKEQQAAHQLLRAAQTEVSELRAALQAAATKQREGEALVADLTSVVQQQKAAIQSLQREKEALAARLKACSPGAFDALAAENLHLKRAAAERDMYREQLEDARRCWQEAERRVTELQVSSSRTADELGARVRSAEAALAAAREDIAKAEALAERLRQEVAAQQDIVKIKVAMLDSANDTIASLKAEIADLQVEADEARRAAEEAEAALAREQQQHEHDDEESDGEKAQLRQEAQLAEAAAAAARAELGEAQSRLKDFEALLRTKTEQVAEKDRMLAYVQEEVDRVQVLFEKRAQQLRDERDTARSDATAAAAARATAESRLGEASGRIDRLMKELDNARAQLEDAAMQLEDQRHAAAAASEAAAARGAEAARLSARVAEVEGEMRQLLEAVERQKASSAHKMRQLASLLQEL</sequence>
<evidence type="ECO:0000256" key="4">
    <source>
        <dbReference type="SAM" id="MobiDB-lite"/>
    </source>
</evidence>
<feature type="compositionally biased region" description="Polar residues" evidence="4">
    <location>
        <begin position="267"/>
        <end position="283"/>
    </location>
</feature>
<dbReference type="InterPro" id="IPR001611">
    <property type="entry name" value="Leu-rich_rpt"/>
</dbReference>
<dbReference type="SMART" id="SM00369">
    <property type="entry name" value="LRR_TYP"/>
    <property type="match status" value="4"/>
</dbReference>
<protein>
    <submittedName>
        <fullName evidence="5">Uncharacterized protein</fullName>
    </submittedName>
</protein>
<dbReference type="GO" id="GO:0005930">
    <property type="term" value="C:axoneme"/>
    <property type="evidence" value="ECO:0007669"/>
    <property type="project" value="UniProtKB-SubCell"/>
</dbReference>
<dbReference type="OrthoDB" id="1904536at2759"/>
<proteinExistence type="predicted"/>
<dbReference type="SMART" id="SM00365">
    <property type="entry name" value="LRR_SD22"/>
    <property type="match status" value="4"/>
</dbReference>
<dbReference type="KEGG" id="vcn:VOLCADRAFT_56822"/>
<dbReference type="InterPro" id="IPR032675">
    <property type="entry name" value="LRR_dom_sf"/>
</dbReference>
<dbReference type="Proteomes" id="UP000001058">
    <property type="component" value="Unassembled WGS sequence"/>
</dbReference>
<feature type="region of interest" description="Disordered" evidence="4">
    <location>
        <begin position="1026"/>
        <end position="1046"/>
    </location>
</feature>
<evidence type="ECO:0000256" key="1">
    <source>
        <dbReference type="ARBA" id="ARBA00004430"/>
    </source>
</evidence>
<accession>D8TLK0</accession>
<dbReference type="SUPFAM" id="SSF52075">
    <property type="entry name" value="Outer arm dynein light chain 1"/>
    <property type="match status" value="1"/>
</dbReference>
<feature type="compositionally biased region" description="Pro residues" evidence="4">
    <location>
        <begin position="220"/>
        <end position="234"/>
    </location>
</feature>
<keyword evidence="3" id="KW-0677">Repeat</keyword>
<dbReference type="Gene3D" id="3.80.10.10">
    <property type="entry name" value="Ribonuclease Inhibitor"/>
    <property type="match status" value="2"/>
</dbReference>
<feature type="compositionally biased region" description="Polar residues" evidence="4">
    <location>
        <begin position="292"/>
        <end position="305"/>
    </location>
</feature>
<keyword evidence="6" id="KW-1185">Reference proteome</keyword>
<evidence type="ECO:0000256" key="3">
    <source>
        <dbReference type="ARBA" id="ARBA00022737"/>
    </source>
</evidence>
<gene>
    <name evidence="5" type="ORF">VOLCADRAFT_56822</name>
</gene>
<feature type="compositionally biased region" description="Polar residues" evidence="4">
    <location>
        <begin position="240"/>
        <end position="252"/>
    </location>
</feature>
<organism evidence="6">
    <name type="scientific">Volvox carteri f. nagariensis</name>
    <dbReference type="NCBI Taxonomy" id="3068"/>
    <lineage>
        <taxon>Eukaryota</taxon>
        <taxon>Viridiplantae</taxon>
        <taxon>Chlorophyta</taxon>
        <taxon>core chlorophytes</taxon>
        <taxon>Chlorophyceae</taxon>
        <taxon>CS clade</taxon>
        <taxon>Chlamydomonadales</taxon>
        <taxon>Volvocaceae</taxon>
        <taxon>Volvox</taxon>
    </lineage>
</organism>
<name>D8TLK0_VOLCA</name>
<dbReference type="GeneID" id="9620261"/>
<dbReference type="RefSeq" id="XP_002947158.1">
    <property type="nucleotide sequence ID" value="XM_002947112.1"/>
</dbReference>
<dbReference type="PANTHER" id="PTHR15454:SF56">
    <property type="entry name" value="PROTEIN PHOSPHATASE 1 REGULATORY SUBUNIT 7-RELATED"/>
    <property type="match status" value="1"/>
</dbReference>
<dbReference type="PROSITE" id="PS51450">
    <property type="entry name" value="LRR"/>
    <property type="match status" value="3"/>
</dbReference>
<feature type="region of interest" description="Disordered" evidence="4">
    <location>
        <begin position="934"/>
        <end position="960"/>
    </location>
</feature>
<feature type="compositionally biased region" description="Low complexity" evidence="4">
    <location>
        <begin position="1032"/>
        <end position="1046"/>
    </location>
</feature>
<dbReference type="InterPro" id="IPR003591">
    <property type="entry name" value="Leu-rich_rpt_typical-subtyp"/>
</dbReference>
<dbReference type="InParanoid" id="D8TLK0"/>
<evidence type="ECO:0000313" key="5">
    <source>
        <dbReference type="EMBL" id="EFJ51748.1"/>
    </source>
</evidence>